<evidence type="ECO:0000313" key="4">
    <source>
        <dbReference type="Proteomes" id="UP001375382"/>
    </source>
</evidence>
<sequence length="376" mass="43169">MKNWLETKLEINHGENTPLLSMEGLRGLAVFLVFFVHYSSLVDPFLFGFSVTLSKFINGFGHLGVDLFFVLSGYLIYGSVLDKKTFSPINYAKRRGQRIYPTFLVVFAIYIALSFIFPSESKLPDKTSEMVTYIVQNLFLLPGIFDVKPIITVAWSLSYEVFYYLIIPVVIFSLNMKKWDVNKRILFWISVSVAGIVSWAFLGGPVRLLMFISGILLFELHTKKQCKIEKGGDFFLIIALVIFGFRAVYDFSFLLSMVSVFILFLLFCLCAFNVQSKTYKWLTFTPLRWLGNMSYSYYLIHGLTLKFCFLVLGVVLPAEYVSEHIYYWLWAPLFALTLITSFVLFLVIERPLSLQVSRLPKSSNKLKQLTSKAAAD</sequence>
<dbReference type="InterPro" id="IPR050879">
    <property type="entry name" value="Acyltransferase_3"/>
</dbReference>
<dbReference type="GO" id="GO:0016746">
    <property type="term" value="F:acyltransferase activity"/>
    <property type="evidence" value="ECO:0007669"/>
    <property type="project" value="UniProtKB-KW"/>
</dbReference>
<keyword evidence="3" id="KW-0012">Acyltransferase</keyword>
<feature type="transmembrane region" description="Helical" evidence="1">
    <location>
        <begin position="254"/>
        <end position="274"/>
    </location>
</feature>
<dbReference type="InterPro" id="IPR002656">
    <property type="entry name" value="Acyl_transf_3_dom"/>
</dbReference>
<protein>
    <submittedName>
        <fullName evidence="3">Acyltransferase</fullName>
    </submittedName>
</protein>
<feature type="domain" description="Acyltransferase 3" evidence="2">
    <location>
        <begin position="21"/>
        <end position="346"/>
    </location>
</feature>
<keyword evidence="1" id="KW-0472">Membrane</keyword>
<dbReference type="Proteomes" id="UP001375382">
    <property type="component" value="Unassembled WGS sequence"/>
</dbReference>
<feature type="transmembrane region" description="Helical" evidence="1">
    <location>
        <begin position="185"/>
        <end position="218"/>
    </location>
</feature>
<evidence type="ECO:0000313" key="3">
    <source>
        <dbReference type="EMBL" id="MEH8019572.1"/>
    </source>
</evidence>
<dbReference type="RefSeq" id="WP_335737948.1">
    <property type="nucleotide sequence ID" value="NZ_JALAAR010000034.1"/>
</dbReference>
<name>A0ABU8CCC5_9GAMM</name>
<dbReference type="PANTHER" id="PTHR23028">
    <property type="entry name" value="ACETYLTRANSFERASE"/>
    <property type="match status" value="1"/>
</dbReference>
<keyword evidence="4" id="KW-1185">Reference proteome</keyword>
<dbReference type="Pfam" id="PF01757">
    <property type="entry name" value="Acyl_transf_3"/>
    <property type="match status" value="1"/>
</dbReference>
<gene>
    <name evidence="3" type="ORF">MN202_20240</name>
</gene>
<keyword evidence="1" id="KW-0812">Transmembrane</keyword>
<evidence type="ECO:0000256" key="1">
    <source>
        <dbReference type="SAM" id="Phobius"/>
    </source>
</evidence>
<dbReference type="PANTHER" id="PTHR23028:SF53">
    <property type="entry name" value="ACYL_TRANSF_3 DOMAIN-CONTAINING PROTEIN"/>
    <property type="match status" value="1"/>
</dbReference>
<dbReference type="EMBL" id="JALAAR010000034">
    <property type="protein sequence ID" value="MEH8019572.1"/>
    <property type="molecule type" value="Genomic_DNA"/>
</dbReference>
<evidence type="ECO:0000259" key="2">
    <source>
        <dbReference type="Pfam" id="PF01757"/>
    </source>
</evidence>
<reference evidence="3 4" key="1">
    <citation type="journal article" date="2023" name="Ecotoxicol. Environ. Saf.">
        <title>Mercury remediation potential of mercury-resistant strain Rheinheimera metallidurans sp. nov. isolated from a municipal waste dumping site.</title>
        <authorList>
            <person name="Yadav V."/>
            <person name="Manjhi A."/>
            <person name="Vadakedath N."/>
        </authorList>
    </citation>
    <scope>NUCLEOTIDE SEQUENCE [LARGE SCALE GENOMIC DNA]</scope>
    <source>
        <strain evidence="3 4">E-49</strain>
    </source>
</reference>
<proteinExistence type="predicted"/>
<keyword evidence="3" id="KW-0808">Transferase</keyword>
<feature type="transmembrane region" description="Helical" evidence="1">
    <location>
        <begin position="295"/>
        <end position="315"/>
    </location>
</feature>
<accession>A0ABU8CCC5</accession>
<comment type="caution">
    <text evidence="3">The sequence shown here is derived from an EMBL/GenBank/DDBJ whole genome shotgun (WGS) entry which is preliminary data.</text>
</comment>
<organism evidence="3 4">
    <name type="scientific">Rheinheimera muenzenbergensis</name>
    <dbReference type="NCBI Taxonomy" id="1193628"/>
    <lineage>
        <taxon>Bacteria</taxon>
        <taxon>Pseudomonadati</taxon>
        <taxon>Pseudomonadota</taxon>
        <taxon>Gammaproteobacteria</taxon>
        <taxon>Chromatiales</taxon>
        <taxon>Chromatiaceae</taxon>
        <taxon>Rheinheimera</taxon>
    </lineage>
</organism>
<keyword evidence="1" id="KW-1133">Transmembrane helix</keyword>
<feature type="transmembrane region" description="Helical" evidence="1">
    <location>
        <begin position="154"/>
        <end position="173"/>
    </location>
</feature>
<feature type="transmembrane region" description="Helical" evidence="1">
    <location>
        <begin position="28"/>
        <end position="47"/>
    </location>
</feature>
<feature type="transmembrane region" description="Helical" evidence="1">
    <location>
        <begin position="99"/>
        <end position="118"/>
    </location>
</feature>
<feature type="transmembrane region" description="Helical" evidence="1">
    <location>
        <begin position="59"/>
        <end position="78"/>
    </location>
</feature>
<feature type="transmembrane region" description="Helical" evidence="1">
    <location>
        <begin position="327"/>
        <end position="348"/>
    </location>
</feature>